<dbReference type="REBASE" id="13440">
    <property type="entry name" value="TerORF4810P"/>
</dbReference>
<dbReference type="HOGENOM" id="CLU_2511731_0_0_3"/>
<evidence type="ECO:0000313" key="1">
    <source>
        <dbReference type="EMBL" id="ABG53759.1"/>
    </source>
</evidence>
<gene>
    <name evidence="1" type="ordered locus">Tery_4811</name>
</gene>
<reference evidence="1" key="1">
    <citation type="submission" date="2006-06" db="EMBL/GenBank/DDBJ databases">
        <title>Complete sequence of Trichodesmium erythraeum IMS101.</title>
        <authorList>
            <consortium name="US DOE Joint Genome Institute"/>
            <person name="Copeland A."/>
            <person name="Lucas S."/>
            <person name="Lapidus A."/>
            <person name="Barry K."/>
            <person name="Detter J.C."/>
            <person name="Glavina del Rio T."/>
            <person name="Hammon N."/>
            <person name="Israni S."/>
            <person name="Dalin E."/>
            <person name="Tice H."/>
            <person name="Pitluck S."/>
            <person name="Kiss H."/>
            <person name="Munk A.C."/>
            <person name="Brettin T."/>
            <person name="Bruce D."/>
            <person name="Han C."/>
            <person name="Tapia R."/>
            <person name="Gilna P."/>
            <person name="Schmutz J."/>
            <person name="Larimer F."/>
            <person name="Land M."/>
            <person name="Hauser L."/>
            <person name="Kyrpides N."/>
            <person name="Kim E."/>
            <person name="Richardson P."/>
        </authorList>
    </citation>
    <scope>NUCLEOTIDE SEQUENCE [LARGE SCALE GENOMIC DNA]</scope>
    <source>
        <strain evidence="1">IMS101</strain>
    </source>
</reference>
<proteinExistence type="predicted"/>
<organism evidence="1">
    <name type="scientific">Trichodesmium erythraeum (strain IMS101)</name>
    <dbReference type="NCBI Taxonomy" id="203124"/>
    <lineage>
        <taxon>Bacteria</taxon>
        <taxon>Bacillati</taxon>
        <taxon>Cyanobacteriota</taxon>
        <taxon>Cyanophyceae</taxon>
        <taxon>Oscillatoriophycideae</taxon>
        <taxon>Oscillatoriales</taxon>
        <taxon>Microcoleaceae</taxon>
        <taxon>Trichodesmium</taxon>
    </lineage>
</organism>
<dbReference type="KEGG" id="ter:Tery_4811"/>
<dbReference type="AlphaFoldDB" id="Q10VG5"/>
<sequence length="85" mass="9961">MTDNVSVNFAKCESFPIIESAKENHKKTTLINPKNKPFINYNISYLDLSLARVENQKRSNLNAFFGKIRWNRKTGNVIPRDWFEV</sequence>
<dbReference type="EMBL" id="CP000393">
    <property type="protein sequence ID" value="ABG53759.1"/>
    <property type="molecule type" value="Genomic_DNA"/>
</dbReference>
<accession>Q10VG5</accession>
<name>Q10VG5_TRIEI</name>
<protein>
    <submittedName>
        <fullName evidence="1">Uncharacterized protein</fullName>
    </submittedName>
</protein>